<keyword evidence="2" id="KW-0596">Phosphopantetheine</keyword>
<evidence type="ECO:0000256" key="6">
    <source>
        <dbReference type="ARBA" id="ARBA00023098"/>
    </source>
</evidence>
<evidence type="ECO:0000256" key="3">
    <source>
        <dbReference type="ARBA" id="ARBA00022553"/>
    </source>
</evidence>
<keyword evidence="6" id="KW-0443">Lipid metabolism</keyword>
<dbReference type="Gene3D" id="3.30.70.3290">
    <property type="match status" value="1"/>
</dbReference>
<keyword evidence="5" id="KW-0276">Fatty acid metabolism</keyword>
<dbReference type="InterPro" id="IPR014031">
    <property type="entry name" value="Ketoacyl_synth_C"/>
</dbReference>
<dbReference type="Gene3D" id="3.40.366.10">
    <property type="entry name" value="Malonyl-Coenzyme A Acyl Carrier Protein, domain 2"/>
    <property type="match status" value="1"/>
</dbReference>
<evidence type="ECO:0000313" key="10">
    <source>
        <dbReference type="EMBL" id="GFG90400.1"/>
    </source>
</evidence>
<comment type="pathway">
    <text evidence="1">Lipid metabolism.</text>
</comment>
<dbReference type="SUPFAM" id="SSF47336">
    <property type="entry name" value="ACP-like"/>
    <property type="match status" value="1"/>
</dbReference>
<keyword evidence="11" id="KW-1185">Reference proteome</keyword>
<dbReference type="Gene3D" id="1.10.1200.10">
    <property type="entry name" value="ACP-like"/>
    <property type="match status" value="1"/>
</dbReference>
<dbReference type="Proteomes" id="UP000465360">
    <property type="component" value="Unassembled WGS sequence"/>
</dbReference>
<protein>
    <submittedName>
        <fullName evidence="10">Polyketide synthase</fullName>
    </submittedName>
</protein>
<dbReference type="Pfam" id="PF02801">
    <property type="entry name" value="Ketoacyl-synt_C"/>
    <property type="match status" value="1"/>
</dbReference>
<dbReference type="InterPro" id="IPR014030">
    <property type="entry name" value="Ketoacyl_synth_N"/>
</dbReference>
<dbReference type="PROSITE" id="PS52004">
    <property type="entry name" value="KS3_2"/>
    <property type="match status" value="1"/>
</dbReference>
<dbReference type="PANTHER" id="PTHR43775">
    <property type="entry name" value="FATTY ACID SYNTHASE"/>
    <property type="match status" value="1"/>
</dbReference>
<evidence type="ECO:0000259" key="9">
    <source>
        <dbReference type="PROSITE" id="PS52004"/>
    </source>
</evidence>
<keyword evidence="7" id="KW-0012">Acyltransferase</keyword>
<dbReference type="SMART" id="SM00825">
    <property type="entry name" value="PKS_KS"/>
    <property type="match status" value="1"/>
</dbReference>
<dbReference type="SMART" id="SM01294">
    <property type="entry name" value="PKS_PP_betabranch"/>
    <property type="match status" value="1"/>
</dbReference>
<dbReference type="InterPro" id="IPR050091">
    <property type="entry name" value="PKS_NRPS_Biosynth_Enz"/>
</dbReference>
<dbReference type="InterPro" id="IPR016035">
    <property type="entry name" value="Acyl_Trfase/lysoPLipase"/>
</dbReference>
<evidence type="ECO:0000313" key="11">
    <source>
        <dbReference type="Proteomes" id="UP000465360"/>
    </source>
</evidence>
<evidence type="ECO:0000256" key="7">
    <source>
        <dbReference type="ARBA" id="ARBA00023315"/>
    </source>
</evidence>
<name>A0A7I9YP08_MYCBU</name>
<dbReference type="InterPro" id="IPR016039">
    <property type="entry name" value="Thiolase-like"/>
</dbReference>
<sequence length="1033" mass="109141">MAVRPAAVAIIGLACRFPDAETPAEFWRLLRDGREASQLPYEAAEFDADFFHVSPREARVMDPRQRLALELTWECLEDAFVKPDTLRGQHVSVHFGAMNDDYAVLALSDSVDELDHHAFAGLSRGMIANKISYVFGLHGASMTVDSGQSSSLVAVHLACESLRSGASSVAIAGGIHLNLAGETAALEREFGALSPTGRTCAFDARADGYVRGEGGAVLLLKPLDAALHDGDRIHAVIRGSSVGNAGHSAVAQTVPSAAAQTDVVRRALTEAGLQPEDVQYIEAHGTGTEIGDPVELAALGEVFADRRQHPVTIGSVKTNIGHAGGAAGVAGLLKAVLAIENAEIPPSLNYTGPKPGIDMARLGLQVGTTLTPWRDRPRRAGVSSFGMGGTNAHMILEEAPAQSPEPKYVVNHDDLNIADIPWVLSARSASGLAAQAQKLLTHCNSHPELRAADVGWSLISTRSVFEHRAVVTGTDRDALLNKLAGLAAGEPTDDVVTGSARSLGKTVFVFPGQGAQWLGMGRGLHQRFPVFAQAFDEAAQALDAHLRLPLSQVVWGEDAALLENTEFAQPALFAVEVALAALLQSFGVVPDFVMGHSIGEITAAHVAGVLPLTDAAKVVATRARLMAGLPAGGVMIAVAAAEDEVVPLLRQGVCIAAVNAPDSVVISGEASATGAMADHFATLGRRVHRLPVSHAFHSELMEPMVERFAAELAGIWAAQPRIGLISNVTGEVAGAGYGSPEYWPEHVRRPVRFADGVRTLASLGAGVFVEAGPAAGLIAAVQQSSGTDPDAAVVAMIKDRPEITSVLTAVGSLFAAGVDIDWVPMLDGARVRRVELPTYAFQRRRFWLGATADAAPNAAVDDESAATFAERWRALAPAERVNQLVELVCTQAAVVLGHASGQDVSVNSAFQDLGFDSMAGVELRNRLKNKTGLPLSRTLIFDYPTPIELADYLAEQLSDNPSDESEDENIRSLLMRIPIRELRRTGLLDKLLALAGQENQLLKPTVSDDVIDSLSPDALIAMALNVADSDEVK</sequence>
<keyword evidence="4" id="KW-0808">Transferase</keyword>
<dbReference type="CDD" id="cd00833">
    <property type="entry name" value="PKS"/>
    <property type="match status" value="1"/>
</dbReference>
<dbReference type="PANTHER" id="PTHR43775:SF51">
    <property type="entry name" value="INACTIVE PHENOLPHTHIOCEROL SYNTHESIS POLYKETIDE SYNTHASE TYPE I PKS1-RELATED"/>
    <property type="match status" value="1"/>
</dbReference>
<dbReference type="FunFam" id="1.10.1200.10:FF:000007">
    <property type="entry name" value="Probable polyketide synthase pks17"/>
    <property type="match status" value="1"/>
</dbReference>
<evidence type="ECO:0000256" key="4">
    <source>
        <dbReference type="ARBA" id="ARBA00022679"/>
    </source>
</evidence>
<dbReference type="InterPro" id="IPR020841">
    <property type="entry name" value="PKS_Beta-ketoAc_synthase_dom"/>
</dbReference>
<reference evidence="10 11" key="1">
    <citation type="journal article" date="2019" name="Emerg. Microbes Infect.">
        <title>Comprehensive subspecies identification of 175 nontuberculous mycobacteria species based on 7547 genomic profiles.</title>
        <authorList>
            <person name="Matsumoto Y."/>
            <person name="Kinjo T."/>
            <person name="Motooka D."/>
            <person name="Nabeya D."/>
            <person name="Jung N."/>
            <person name="Uechi K."/>
            <person name="Horii T."/>
            <person name="Iida T."/>
            <person name="Fujita J."/>
            <person name="Nakamura S."/>
        </authorList>
    </citation>
    <scope>NUCLEOTIDE SEQUENCE [LARGE SCALE GENOMIC DNA]</scope>
    <source>
        <strain evidence="10 11">JCM 30725</strain>
    </source>
</reference>
<evidence type="ECO:0000256" key="2">
    <source>
        <dbReference type="ARBA" id="ARBA00022450"/>
    </source>
</evidence>
<dbReference type="Gene3D" id="3.40.47.10">
    <property type="match status" value="1"/>
</dbReference>
<dbReference type="FunFam" id="3.40.366.10:FF:000002">
    <property type="entry name" value="Probable polyketide synthase 2"/>
    <property type="match status" value="1"/>
</dbReference>
<dbReference type="InterPro" id="IPR001227">
    <property type="entry name" value="Ac_transferase_dom_sf"/>
</dbReference>
<dbReference type="Pfam" id="PF00109">
    <property type="entry name" value="ketoacyl-synt"/>
    <property type="match status" value="2"/>
</dbReference>
<dbReference type="GO" id="GO:0006633">
    <property type="term" value="P:fatty acid biosynthetic process"/>
    <property type="evidence" value="ECO:0007669"/>
    <property type="project" value="TreeGrafter"/>
</dbReference>
<dbReference type="InterPro" id="IPR016036">
    <property type="entry name" value="Malonyl_transacylase_ACP-bd"/>
</dbReference>
<dbReference type="SMART" id="SM00823">
    <property type="entry name" value="PKS_PP"/>
    <property type="match status" value="1"/>
</dbReference>
<dbReference type="InterPro" id="IPR006162">
    <property type="entry name" value="Ppantetheine_attach_site"/>
</dbReference>
<gene>
    <name evidence="10" type="primary">pks9</name>
    <name evidence="10" type="ORF">MBOU_24420</name>
</gene>
<dbReference type="EMBL" id="BLKZ01000001">
    <property type="protein sequence ID" value="GFG90400.1"/>
    <property type="molecule type" value="Genomic_DNA"/>
</dbReference>
<dbReference type="SUPFAM" id="SSF53901">
    <property type="entry name" value="Thiolase-like"/>
    <property type="match status" value="1"/>
</dbReference>
<dbReference type="InterPro" id="IPR009081">
    <property type="entry name" value="PP-bd_ACP"/>
</dbReference>
<dbReference type="SMART" id="SM00827">
    <property type="entry name" value="PKS_AT"/>
    <property type="match status" value="1"/>
</dbReference>
<dbReference type="Pfam" id="PF00698">
    <property type="entry name" value="Acyl_transf_1"/>
    <property type="match status" value="1"/>
</dbReference>
<dbReference type="InterPro" id="IPR014043">
    <property type="entry name" value="Acyl_transferase_dom"/>
</dbReference>
<dbReference type="SUPFAM" id="SSF55048">
    <property type="entry name" value="Probable ACP-binding domain of malonyl-CoA ACP transacylase"/>
    <property type="match status" value="1"/>
</dbReference>
<evidence type="ECO:0000256" key="1">
    <source>
        <dbReference type="ARBA" id="ARBA00005189"/>
    </source>
</evidence>
<evidence type="ECO:0000256" key="5">
    <source>
        <dbReference type="ARBA" id="ARBA00022832"/>
    </source>
</evidence>
<dbReference type="Pfam" id="PF16197">
    <property type="entry name" value="KAsynt_C_assoc"/>
    <property type="match status" value="1"/>
</dbReference>
<dbReference type="AlphaFoldDB" id="A0A7I9YP08"/>
<dbReference type="PROSITE" id="PS50075">
    <property type="entry name" value="CARRIER"/>
    <property type="match status" value="1"/>
</dbReference>
<dbReference type="GO" id="GO:0004312">
    <property type="term" value="F:fatty acid synthase activity"/>
    <property type="evidence" value="ECO:0007669"/>
    <property type="project" value="TreeGrafter"/>
</dbReference>
<dbReference type="GO" id="GO:0031177">
    <property type="term" value="F:phosphopantetheine binding"/>
    <property type="evidence" value="ECO:0007669"/>
    <property type="project" value="InterPro"/>
</dbReference>
<dbReference type="InterPro" id="IPR020806">
    <property type="entry name" value="PKS_PP-bd"/>
</dbReference>
<proteinExistence type="predicted"/>
<dbReference type="SUPFAM" id="SSF52151">
    <property type="entry name" value="FabD/lysophospholipase-like"/>
    <property type="match status" value="1"/>
</dbReference>
<evidence type="ECO:0000259" key="8">
    <source>
        <dbReference type="PROSITE" id="PS50075"/>
    </source>
</evidence>
<accession>A0A7I9YP08</accession>
<dbReference type="InterPro" id="IPR036736">
    <property type="entry name" value="ACP-like_sf"/>
</dbReference>
<keyword evidence="3" id="KW-0597">Phosphoprotein</keyword>
<feature type="domain" description="Carrier" evidence="8">
    <location>
        <begin position="882"/>
        <end position="957"/>
    </location>
</feature>
<dbReference type="Pfam" id="PF00550">
    <property type="entry name" value="PP-binding"/>
    <property type="match status" value="1"/>
</dbReference>
<comment type="caution">
    <text evidence="10">The sequence shown here is derived from an EMBL/GenBank/DDBJ whole genome shotgun (WGS) entry which is preliminary data.</text>
</comment>
<dbReference type="PROSITE" id="PS00012">
    <property type="entry name" value="PHOSPHOPANTETHEINE"/>
    <property type="match status" value="1"/>
</dbReference>
<feature type="domain" description="Ketosynthase family 3 (KS3)" evidence="9">
    <location>
        <begin position="5"/>
        <end position="398"/>
    </location>
</feature>
<dbReference type="InterPro" id="IPR032821">
    <property type="entry name" value="PKS_assoc"/>
</dbReference>
<organism evidence="10 11">
    <name type="scientific">Mycobacterium bourgelatii</name>
    <dbReference type="NCBI Taxonomy" id="1273442"/>
    <lineage>
        <taxon>Bacteria</taxon>
        <taxon>Bacillati</taxon>
        <taxon>Actinomycetota</taxon>
        <taxon>Actinomycetes</taxon>
        <taxon>Mycobacteriales</taxon>
        <taxon>Mycobacteriaceae</taxon>
        <taxon>Mycobacterium</taxon>
    </lineage>
</organism>
<dbReference type="PROSITE" id="PS51257">
    <property type="entry name" value="PROKAR_LIPOPROTEIN"/>
    <property type="match status" value="1"/>
</dbReference>